<comment type="pathway">
    <text evidence="4">Lipid metabolism; malonyl-CoA biosynthesis; malonyl-CoA from acetyl-CoA: step 1/1.</text>
</comment>
<name>A0A1I5CV12_9HYPH</name>
<keyword evidence="4" id="KW-0067">ATP-binding</keyword>
<evidence type="ECO:0000259" key="6">
    <source>
        <dbReference type="PROSITE" id="PS50980"/>
    </source>
</evidence>
<dbReference type="InterPro" id="IPR029045">
    <property type="entry name" value="ClpP/crotonase-like_dom_sf"/>
</dbReference>
<keyword evidence="4" id="KW-0963">Cytoplasm</keyword>
<dbReference type="OrthoDB" id="9772975at2"/>
<comment type="subunit">
    <text evidence="4">Acetyl-CoA carboxylase is a heterohexamer composed of biotin carboxyl carrier protein (AccB), biotin carboxylase (AccC) and two subunits each of ACCase subunit alpha (AccA) and ACCase subunit beta (AccD).</text>
</comment>
<dbReference type="PROSITE" id="PS50980">
    <property type="entry name" value="COA_CT_NTER"/>
    <property type="match status" value="1"/>
</dbReference>
<feature type="region of interest" description="Disordered" evidence="5">
    <location>
        <begin position="300"/>
        <end position="348"/>
    </location>
</feature>
<dbReference type="PRINTS" id="PR01070">
    <property type="entry name" value="ACCCTRFRASEB"/>
</dbReference>
<keyword evidence="4" id="KW-0443">Lipid metabolism</keyword>
<reference evidence="7 8" key="1">
    <citation type="submission" date="2016-10" db="EMBL/GenBank/DDBJ databases">
        <authorList>
            <person name="de Groot N.N."/>
        </authorList>
    </citation>
    <scope>NUCLEOTIDE SEQUENCE [LARGE SCALE GENOMIC DNA]</scope>
    <source>
        <strain evidence="7 8">CGMCC 1.9157</strain>
    </source>
</reference>
<comment type="similarity">
    <text evidence="4">Belongs to the AccD/PCCB family.</text>
</comment>
<keyword evidence="4" id="KW-0547">Nucleotide-binding</keyword>
<dbReference type="GO" id="GO:0003989">
    <property type="term" value="F:acetyl-CoA carboxylase activity"/>
    <property type="evidence" value="ECO:0007669"/>
    <property type="project" value="InterPro"/>
</dbReference>
<dbReference type="HAMAP" id="MF_01395">
    <property type="entry name" value="AcetylCoA_CT_beta"/>
    <property type="match status" value="1"/>
</dbReference>
<keyword evidence="1 4" id="KW-0808">Transferase</keyword>
<dbReference type="Gene3D" id="3.90.226.10">
    <property type="entry name" value="2-enoyl-CoA Hydratase, Chain A, domain 1"/>
    <property type="match status" value="1"/>
</dbReference>
<evidence type="ECO:0000313" key="8">
    <source>
        <dbReference type="Proteomes" id="UP000199236"/>
    </source>
</evidence>
<feature type="compositionally biased region" description="Basic and acidic residues" evidence="5">
    <location>
        <begin position="313"/>
        <end position="348"/>
    </location>
</feature>
<feature type="domain" description="CoA carboxyltransferase N-terminal" evidence="6">
    <location>
        <begin position="25"/>
        <end position="294"/>
    </location>
</feature>
<dbReference type="EC" id="2.1.3.15" evidence="4"/>
<proteinExistence type="inferred from homology"/>
<gene>
    <name evidence="4" type="primary">accD</name>
    <name evidence="7" type="ORF">SAMN04488056_102353</name>
</gene>
<comment type="function">
    <text evidence="4">Component of the acetyl coenzyme A carboxylase (ACC) complex. Biotin carboxylase (BC) catalyzes the carboxylation of biotin on its carrier protein (BCCP) and then the CO(2) group is transferred by the transcarboxylase to acetyl-CoA to form malonyl-CoA.</text>
</comment>
<dbReference type="SUPFAM" id="SSF52096">
    <property type="entry name" value="ClpP/crotonase"/>
    <property type="match status" value="1"/>
</dbReference>
<dbReference type="GO" id="GO:0016743">
    <property type="term" value="F:carboxyl- or carbamoyltransferase activity"/>
    <property type="evidence" value="ECO:0007669"/>
    <property type="project" value="UniProtKB-UniRule"/>
</dbReference>
<dbReference type="PANTHER" id="PTHR42995:SF5">
    <property type="entry name" value="ACETYL-COENZYME A CARBOXYLASE CARBOXYL TRANSFERASE SUBUNIT BETA, CHLOROPLASTIC"/>
    <property type="match status" value="1"/>
</dbReference>
<dbReference type="GO" id="GO:0005524">
    <property type="term" value="F:ATP binding"/>
    <property type="evidence" value="ECO:0007669"/>
    <property type="project" value="UniProtKB-KW"/>
</dbReference>
<organism evidence="7 8">
    <name type="scientific">Cohaesibacter marisflavi</name>
    <dbReference type="NCBI Taxonomy" id="655353"/>
    <lineage>
        <taxon>Bacteria</taxon>
        <taxon>Pseudomonadati</taxon>
        <taxon>Pseudomonadota</taxon>
        <taxon>Alphaproteobacteria</taxon>
        <taxon>Hyphomicrobiales</taxon>
        <taxon>Cohaesibacteraceae</taxon>
    </lineage>
</organism>
<evidence type="ECO:0000313" key="7">
    <source>
        <dbReference type="EMBL" id="SFN90461.1"/>
    </source>
</evidence>
<dbReference type="GO" id="GO:2001295">
    <property type="term" value="P:malonyl-CoA biosynthetic process"/>
    <property type="evidence" value="ECO:0007669"/>
    <property type="project" value="UniProtKB-UniRule"/>
</dbReference>
<comment type="caution">
    <text evidence="4">Lacks conserved residue(s) required for the propagation of feature annotation.</text>
</comment>
<dbReference type="STRING" id="655353.SAMN04488056_102353"/>
<sequence>MNWINTVVRPKIRSFLNRRDVPENLWIKDPVTGEMVFHRDLENNQYVVPNSNFHMRLNASQRFQYLFDNADYSLLEAPEVVDDPLKFRDIKRYSDRLKEARSKTGYKDAVQVAQGDVEGLLLTAAVQDPNFMIGTLGMAAGEALIKGMMKAVEDKTPFVLFSASGGARMQESILSLMQMPRVTIAVQALREAGLPYIVVLTDPTTGGVTASYAMLGDIHIAEPGALIGFAGQRVIEQTIREKLPEGFQRAEYLKDHGMVDMVVHRHDLKKVIARLCRFFTNTDVPEDLGEELTSEQVAIEKAMADLPNANPEGRAEASPEAASEKAPEDGASDGEKKEKSKDTDKKAD</sequence>
<keyword evidence="4" id="KW-0444">Lipid biosynthesis</keyword>
<accession>A0A1I5CV12</accession>
<dbReference type="Pfam" id="PF01039">
    <property type="entry name" value="Carboxyl_trans"/>
    <property type="match status" value="1"/>
</dbReference>
<comment type="catalytic activity">
    <reaction evidence="4">
        <text>N(6)-carboxybiotinyl-L-lysyl-[protein] + acetyl-CoA = N(6)-biotinyl-L-lysyl-[protein] + malonyl-CoA</text>
        <dbReference type="Rhea" id="RHEA:54728"/>
        <dbReference type="Rhea" id="RHEA-COMP:10505"/>
        <dbReference type="Rhea" id="RHEA-COMP:10506"/>
        <dbReference type="ChEBI" id="CHEBI:57288"/>
        <dbReference type="ChEBI" id="CHEBI:57384"/>
        <dbReference type="ChEBI" id="CHEBI:83144"/>
        <dbReference type="ChEBI" id="CHEBI:83145"/>
        <dbReference type="EC" id="2.1.3.15"/>
    </reaction>
</comment>
<dbReference type="InterPro" id="IPR011762">
    <property type="entry name" value="COA_CT_N"/>
</dbReference>
<dbReference type="UniPathway" id="UPA00655">
    <property type="reaction ID" value="UER00711"/>
</dbReference>
<protein>
    <recommendedName>
        <fullName evidence="4">Acetyl-coenzyme A carboxylase carboxyl transferase subunit beta</fullName>
        <shortName evidence="4">ACCase subunit beta</shortName>
        <shortName evidence="4">Acetyl-CoA carboxylase carboxyltransferase subunit beta</shortName>
        <ecNumber evidence="4">2.1.3.15</ecNumber>
    </recommendedName>
</protein>
<dbReference type="GO" id="GO:0006633">
    <property type="term" value="P:fatty acid biosynthetic process"/>
    <property type="evidence" value="ECO:0007669"/>
    <property type="project" value="UniProtKB-KW"/>
</dbReference>
<dbReference type="Proteomes" id="UP000199236">
    <property type="component" value="Unassembled WGS sequence"/>
</dbReference>
<evidence type="ECO:0000256" key="1">
    <source>
        <dbReference type="ARBA" id="ARBA00022679"/>
    </source>
</evidence>
<dbReference type="InterPro" id="IPR034733">
    <property type="entry name" value="AcCoA_carboxyl_beta"/>
</dbReference>
<evidence type="ECO:0000256" key="3">
    <source>
        <dbReference type="ARBA" id="ARBA00023160"/>
    </source>
</evidence>
<dbReference type="PANTHER" id="PTHR42995">
    <property type="entry name" value="ACETYL-COENZYME A CARBOXYLASE CARBOXYL TRANSFERASE SUBUNIT BETA, CHLOROPLASTIC"/>
    <property type="match status" value="1"/>
</dbReference>
<keyword evidence="3 4" id="KW-0275">Fatty acid biosynthesis</keyword>
<dbReference type="InterPro" id="IPR000438">
    <property type="entry name" value="Acetyl_CoA_COase_Trfase_b_su"/>
</dbReference>
<evidence type="ECO:0000256" key="5">
    <source>
        <dbReference type="SAM" id="MobiDB-lite"/>
    </source>
</evidence>
<evidence type="ECO:0000256" key="2">
    <source>
        <dbReference type="ARBA" id="ARBA00022832"/>
    </source>
</evidence>
<dbReference type="GO" id="GO:0009329">
    <property type="term" value="C:acetate CoA-transferase complex"/>
    <property type="evidence" value="ECO:0007669"/>
    <property type="project" value="TreeGrafter"/>
</dbReference>
<dbReference type="RefSeq" id="WP_090069710.1">
    <property type="nucleotide sequence ID" value="NZ_FOVR01000002.1"/>
</dbReference>
<keyword evidence="2 4" id="KW-0276">Fatty acid metabolism</keyword>
<comment type="subcellular location">
    <subcellularLocation>
        <location evidence="4">Cytoplasm</location>
    </subcellularLocation>
</comment>
<evidence type="ECO:0000256" key="4">
    <source>
        <dbReference type="HAMAP-Rule" id="MF_01395"/>
    </source>
</evidence>
<dbReference type="EMBL" id="FOVR01000002">
    <property type="protein sequence ID" value="SFN90461.1"/>
    <property type="molecule type" value="Genomic_DNA"/>
</dbReference>
<dbReference type="AlphaFoldDB" id="A0A1I5CV12"/>
<keyword evidence="8" id="KW-1185">Reference proteome</keyword>
<dbReference type="NCBIfam" id="TIGR00515">
    <property type="entry name" value="accD"/>
    <property type="match status" value="1"/>
</dbReference>